<protein>
    <submittedName>
        <fullName evidence="1">13604_t:CDS:1</fullName>
    </submittedName>
</protein>
<dbReference type="InterPro" id="IPR021109">
    <property type="entry name" value="Peptidase_aspartic_dom_sf"/>
</dbReference>
<dbReference type="Gene3D" id="2.40.70.10">
    <property type="entry name" value="Acid Proteases"/>
    <property type="match status" value="1"/>
</dbReference>
<evidence type="ECO:0000313" key="1">
    <source>
        <dbReference type="EMBL" id="CAG8756406.1"/>
    </source>
</evidence>
<reference evidence="1 2" key="1">
    <citation type="submission" date="2021-06" db="EMBL/GenBank/DDBJ databases">
        <authorList>
            <person name="Kallberg Y."/>
            <person name="Tangrot J."/>
            <person name="Rosling A."/>
        </authorList>
    </citation>
    <scope>NUCLEOTIDE SEQUENCE [LARGE SCALE GENOMIC DNA]</scope>
    <source>
        <strain evidence="1 2">120-4 pot B 10/14</strain>
    </source>
</reference>
<name>A0ABN7VD15_GIGMA</name>
<sequence length="114" mass="12749">MYCEVKVKKYLILLILDSGSSGCIVLANFLKDIGITIDRSSTVVIVGVHGEQKRPLSEIDNFPIMVEDRMITLKAVATEAGNYATDCPKETNNNIFNLSKMNKEQKQLMKNLLI</sequence>
<keyword evidence="2" id="KW-1185">Reference proteome</keyword>
<proteinExistence type="predicted"/>
<organism evidence="1 2">
    <name type="scientific">Gigaspora margarita</name>
    <dbReference type="NCBI Taxonomy" id="4874"/>
    <lineage>
        <taxon>Eukaryota</taxon>
        <taxon>Fungi</taxon>
        <taxon>Fungi incertae sedis</taxon>
        <taxon>Mucoromycota</taxon>
        <taxon>Glomeromycotina</taxon>
        <taxon>Glomeromycetes</taxon>
        <taxon>Diversisporales</taxon>
        <taxon>Gigasporaceae</taxon>
        <taxon>Gigaspora</taxon>
    </lineage>
</organism>
<dbReference type="Proteomes" id="UP000789901">
    <property type="component" value="Unassembled WGS sequence"/>
</dbReference>
<accession>A0ABN7VD15</accession>
<gene>
    <name evidence="1" type="ORF">GMARGA_LOCUS16962</name>
</gene>
<comment type="caution">
    <text evidence="1">The sequence shown here is derived from an EMBL/GenBank/DDBJ whole genome shotgun (WGS) entry which is preliminary data.</text>
</comment>
<feature type="non-terminal residue" evidence="1">
    <location>
        <position position="114"/>
    </location>
</feature>
<evidence type="ECO:0000313" key="2">
    <source>
        <dbReference type="Proteomes" id="UP000789901"/>
    </source>
</evidence>
<feature type="non-terminal residue" evidence="1">
    <location>
        <position position="1"/>
    </location>
</feature>
<dbReference type="EMBL" id="CAJVQB010012558">
    <property type="protein sequence ID" value="CAG8756406.1"/>
    <property type="molecule type" value="Genomic_DNA"/>
</dbReference>